<dbReference type="GO" id="GO:0008890">
    <property type="term" value="F:glycine C-acetyltransferase activity"/>
    <property type="evidence" value="ECO:0007669"/>
    <property type="project" value="UniProtKB-UniRule"/>
</dbReference>
<accession>A0A918G4K2</accession>
<organism evidence="10 11">
    <name type="scientific">Actinokineospora fastidiosa</name>
    <dbReference type="NCBI Taxonomy" id="1816"/>
    <lineage>
        <taxon>Bacteria</taxon>
        <taxon>Bacillati</taxon>
        <taxon>Actinomycetota</taxon>
        <taxon>Actinomycetes</taxon>
        <taxon>Pseudonocardiales</taxon>
        <taxon>Pseudonocardiaceae</taxon>
        <taxon>Actinokineospora</taxon>
    </lineage>
</organism>
<dbReference type="Gene3D" id="3.40.640.10">
    <property type="entry name" value="Type I PLP-dependent aspartate aminotransferase-like (Major domain)"/>
    <property type="match status" value="1"/>
</dbReference>
<feature type="binding site" evidence="8">
    <location>
        <position position="136"/>
    </location>
    <ligand>
        <name>substrate</name>
    </ligand>
</feature>
<comment type="pathway">
    <text evidence="8">Amino-acid degradation; L-threonine degradation via oxydo-reductase pathway; glycine from L-threonine: step 2/2.</text>
</comment>
<dbReference type="GO" id="GO:0016874">
    <property type="term" value="F:ligase activity"/>
    <property type="evidence" value="ECO:0007669"/>
    <property type="project" value="UniProtKB-KW"/>
</dbReference>
<dbReference type="FunFam" id="3.40.640.10:FF:000006">
    <property type="entry name" value="5-aminolevulinate synthase, mitochondrial"/>
    <property type="match status" value="1"/>
</dbReference>
<feature type="binding site" description="in other chain" evidence="8">
    <location>
        <begin position="239"/>
        <end position="242"/>
    </location>
    <ligand>
        <name>pyridoxal 5'-phosphate</name>
        <dbReference type="ChEBI" id="CHEBI:597326"/>
        <note>ligand shared between dimeric partners</note>
    </ligand>
</feature>
<dbReference type="InterPro" id="IPR015421">
    <property type="entry name" value="PyrdxlP-dep_Trfase_major"/>
</dbReference>
<dbReference type="AlphaFoldDB" id="A0A918G4K2"/>
<keyword evidence="11" id="KW-1185">Reference proteome</keyword>
<comment type="catalytic activity">
    <reaction evidence="7">
        <text>6-carboxyhexanoyl-[ACP] + L-alanine + H(+) = (8S)-8-amino-7-oxononanoate + holo-[ACP] + CO2</text>
        <dbReference type="Rhea" id="RHEA:42288"/>
        <dbReference type="Rhea" id="RHEA-COMP:9685"/>
        <dbReference type="Rhea" id="RHEA-COMP:9955"/>
        <dbReference type="ChEBI" id="CHEBI:15378"/>
        <dbReference type="ChEBI" id="CHEBI:16526"/>
        <dbReference type="ChEBI" id="CHEBI:57972"/>
        <dbReference type="ChEBI" id="CHEBI:64479"/>
        <dbReference type="ChEBI" id="CHEBI:78846"/>
        <dbReference type="ChEBI" id="CHEBI:149468"/>
        <dbReference type="EC" id="2.3.1.47"/>
    </reaction>
</comment>
<evidence type="ECO:0000256" key="4">
    <source>
        <dbReference type="ARBA" id="ARBA00022679"/>
    </source>
</evidence>
<keyword evidence="5 8" id="KW-0663">Pyridoxal phosphate</keyword>
<comment type="cofactor">
    <cofactor evidence="8">
        <name>pyridoxal 5'-phosphate</name>
        <dbReference type="ChEBI" id="CHEBI:597326"/>
    </cofactor>
    <text evidence="8">Binds 1 pyridoxal phosphate per subunit.</text>
</comment>
<dbReference type="InterPro" id="IPR001917">
    <property type="entry name" value="Aminotrans_II_pyridoxalP_BS"/>
</dbReference>
<comment type="similarity">
    <text evidence="2">Belongs to the class-II pyridoxal-phosphate-dependent aminotransferase family. BioF subfamily.</text>
</comment>
<dbReference type="RefSeq" id="WP_189209043.1">
    <property type="nucleotide sequence ID" value="NZ_BMRB01000001.1"/>
</dbReference>
<dbReference type="GO" id="GO:0030170">
    <property type="term" value="F:pyridoxal phosphate binding"/>
    <property type="evidence" value="ECO:0007669"/>
    <property type="project" value="UniProtKB-UniRule"/>
</dbReference>
<feature type="binding site" description="in other chain" evidence="8">
    <location>
        <begin position="111"/>
        <end position="112"/>
    </location>
    <ligand>
        <name>pyridoxal 5'-phosphate</name>
        <dbReference type="ChEBI" id="CHEBI:597326"/>
        <note>ligand shared between dimeric partners</note>
    </ligand>
</feature>
<keyword evidence="6 8" id="KW-0012">Acyltransferase</keyword>
<dbReference type="InterPro" id="IPR015424">
    <property type="entry name" value="PyrdxlP-dep_Trfase"/>
</dbReference>
<evidence type="ECO:0000256" key="6">
    <source>
        <dbReference type="ARBA" id="ARBA00023315"/>
    </source>
</evidence>
<evidence type="ECO:0000313" key="10">
    <source>
        <dbReference type="EMBL" id="GGS19274.1"/>
    </source>
</evidence>
<feature type="modified residue" description="N6-(pyridoxal phosphate)lysine" evidence="8">
    <location>
        <position position="242"/>
    </location>
</feature>
<dbReference type="Pfam" id="PF00155">
    <property type="entry name" value="Aminotran_1_2"/>
    <property type="match status" value="1"/>
</dbReference>
<dbReference type="InterPro" id="IPR015422">
    <property type="entry name" value="PyrdxlP-dep_Trfase_small"/>
</dbReference>
<dbReference type="Proteomes" id="UP000660680">
    <property type="component" value="Unassembled WGS sequence"/>
</dbReference>
<evidence type="ECO:0000256" key="3">
    <source>
        <dbReference type="ARBA" id="ARBA00011738"/>
    </source>
</evidence>
<reference evidence="10" key="2">
    <citation type="submission" date="2020-09" db="EMBL/GenBank/DDBJ databases">
        <authorList>
            <person name="Sun Q."/>
            <person name="Ohkuma M."/>
        </authorList>
    </citation>
    <scope>NUCLEOTIDE SEQUENCE</scope>
    <source>
        <strain evidence="10">JCM 3276</strain>
    </source>
</reference>
<dbReference type="InterPro" id="IPR004839">
    <property type="entry name" value="Aminotransferase_I/II_large"/>
</dbReference>
<sequence>MFGAMRENLRTTLDQIRADGLYKAERVITSPQRASVTVAGDEPVLNFCANNYLGLADHPTLIEAAKNALDEWGFGMASVRFICGTQAPHKKLEARVSEFLGTDDTILYSSCFDANGGLFETLLGAEDAVISDELNHASIIDGIRLSKARRLRYRNRDMADLEARLVEAKDARYRLIATDGVFSMDGYLAPLDEICDLAERHDALVMVDDSHAVGFMGATGRGTPEHFGVGDRVDIYTGTLGKALGGASGGYVSARAEIVEILRQRSRPYLFSNSLAPSITAASLACLDMLDSSAELLTRLRANAALFRSRMTEAGFDLLPGEHPIIPVMIGDAARAARLADLLLEQGVYVIGFSYPVVPHGKARIRTQMSAAHSTEDVNRAVDAFVAAREKLG</sequence>
<dbReference type="FunFam" id="3.90.1150.10:FF:000004">
    <property type="entry name" value="2-amino-3-ketobutyrate coenzyme A ligase"/>
    <property type="match status" value="1"/>
</dbReference>
<feature type="domain" description="Aminotransferase class I/classII large" evidence="9">
    <location>
        <begin position="43"/>
        <end position="385"/>
    </location>
</feature>
<evidence type="ECO:0000256" key="8">
    <source>
        <dbReference type="HAMAP-Rule" id="MF_00985"/>
    </source>
</evidence>
<comment type="subunit">
    <text evidence="3 8">Homodimer.</text>
</comment>
<evidence type="ECO:0000256" key="1">
    <source>
        <dbReference type="ARBA" id="ARBA00004746"/>
    </source>
</evidence>
<comment type="pathway">
    <text evidence="1">Cofactor biosynthesis; biotin biosynthesis.</text>
</comment>
<dbReference type="PROSITE" id="PS00599">
    <property type="entry name" value="AA_TRANSFER_CLASS_2"/>
    <property type="match status" value="1"/>
</dbReference>
<evidence type="ECO:0000256" key="7">
    <source>
        <dbReference type="ARBA" id="ARBA00047715"/>
    </source>
</evidence>
<proteinExistence type="inferred from homology"/>
<dbReference type="InterPro" id="IPR011282">
    <property type="entry name" value="2am3keto_CoA_ligase"/>
</dbReference>
<name>A0A918G4K2_9PSEU</name>
<dbReference type="HAMAP" id="MF_00985">
    <property type="entry name" value="2am3keto_CoA_ligase"/>
    <property type="match status" value="1"/>
</dbReference>
<dbReference type="CDD" id="cd06454">
    <property type="entry name" value="KBL_like"/>
    <property type="match status" value="1"/>
</dbReference>
<gene>
    <name evidence="8 10" type="primary">kbl</name>
    <name evidence="10" type="ORF">GCM10010171_09830</name>
</gene>
<dbReference type="EMBL" id="BMRB01000001">
    <property type="protein sequence ID" value="GGS19274.1"/>
    <property type="molecule type" value="Genomic_DNA"/>
</dbReference>
<dbReference type="SUPFAM" id="SSF53383">
    <property type="entry name" value="PLP-dependent transferases"/>
    <property type="match status" value="1"/>
</dbReference>
<reference evidence="10" key="1">
    <citation type="journal article" date="2014" name="Int. J. Syst. Evol. Microbiol.">
        <title>Complete genome sequence of Corynebacterium casei LMG S-19264T (=DSM 44701T), isolated from a smear-ripened cheese.</title>
        <authorList>
            <consortium name="US DOE Joint Genome Institute (JGI-PGF)"/>
            <person name="Walter F."/>
            <person name="Albersmeier A."/>
            <person name="Kalinowski J."/>
            <person name="Ruckert C."/>
        </authorList>
    </citation>
    <scope>NUCLEOTIDE SEQUENCE</scope>
    <source>
        <strain evidence="10">JCM 3276</strain>
    </source>
</reference>
<feature type="binding site" description="in other chain" evidence="8">
    <location>
        <position position="183"/>
    </location>
    <ligand>
        <name>pyridoxal 5'-phosphate</name>
        <dbReference type="ChEBI" id="CHEBI:597326"/>
        <note>ligand shared between dimeric partners</note>
    </ligand>
</feature>
<dbReference type="GO" id="GO:0019518">
    <property type="term" value="P:L-threonine catabolic process to glycine"/>
    <property type="evidence" value="ECO:0007669"/>
    <property type="project" value="UniProtKB-UniRule"/>
</dbReference>
<dbReference type="EC" id="2.3.1.29" evidence="8"/>
<dbReference type="GO" id="GO:0005829">
    <property type="term" value="C:cytosol"/>
    <property type="evidence" value="ECO:0007669"/>
    <property type="project" value="TreeGrafter"/>
</dbReference>
<protein>
    <recommendedName>
        <fullName evidence="8">2-amino-3-ketobutyrate coenzyme A ligase</fullName>
        <shortName evidence="8">AKB ligase</shortName>
        <ecNumber evidence="8">2.3.1.29</ecNumber>
    </recommendedName>
    <alternativeName>
        <fullName evidence="8">Glycine acetyltransferase</fullName>
    </alternativeName>
</protein>
<feature type="binding site" description="in other chain" evidence="8">
    <location>
        <begin position="208"/>
        <end position="211"/>
    </location>
    <ligand>
        <name>pyridoxal 5'-phosphate</name>
        <dbReference type="ChEBI" id="CHEBI:597326"/>
        <note>ligand shared between dimeric partners</note>
    </ligand>
</feature>
<evidence type="ECO:0000259" key="9">
    <source>
        <dbReference type="Pfam" id="PF00155"/>
    </source>
</evidence>
<dbReference type="PANTHER" id="PTHR13693:SF102">
    <property type="entry name" value="2-AMINO-3-KETOBUTYRATE COENZYME A LIGASE, MITOCHONDRIAL"/>
    <property type="match status" value="1"/>
</dbReference>
<dbReference type="GO" id="GO:0008710">
    <property type="term" value="F:8-amino-7-oxononanoate synthase activity"/>
    <property type="evidence" value="ECO:0007669"/>
    <property type="project" value="UniProtKB-EC"/>
</dbReference>
<keyword evidence="10" id="KW-0436">Ligase</keyword>
<comment type="caution">
    <text evidence="10">The sequence shown here is derived from an EMBL/GenBank/DDBJ whole genome shotgun (WGS) entry which is preliminary data.</text>
</comment>
<evidence type="ECO:0000313" key="11">
    <source>
        <dbReference type="Proteomes" id="UP000660680"/>
    </source>
</evidence>
<dbReference type="Gene3D" id="3.90.1150.10">
    <property type="entry name" value="Aspartate Aminotransferase, domain 1"/>
    <property type="match status" value="1"/>
</dbReference>
<keyword evidence="4 8" id="KW-0808">Transferase</keyword>
<feature type="binding site" evidence="8">
    <location>
        <begin position="272"/>
        <end position="273"/>
    </location>
    <ligand>
        <name>pyridoxal 5'-phosphate</name>
        <dbReference type="ChEBI" id="CHEBI:597326"/>
        <note>ligand shared between dimeric partners</note>
    </ligand>
</feature>
<comment type="catalytic activity">
    <reaction evidence="8">
        <text>glycine + acetyl-CoA = (2S)-2-amino-3-oxobutanoate + CoA</text>
        <dbReference type="Rhea" id="RHEA:20736"/>
        <dbReference type="ChEBI" id="CHEBI:57287"/>
        <dbReference type="ChEBI" id="CHEBI:57288"/>
        <dbReference type="ChEBI" id="CHEBI:57305"/>
        <dbReference type="ChEBI" id="CHEBI:78948"/>
        <dbReference type="EC" id="2.3.1.29"/>
    </reaction>
</comment>
<dbReference type="InterPro" id="IPR050087">
    <property type="entry name" value="AON_synthase_class-II"/>
</dbReference>
<dbReference type="PANTHER" id="PTHR13693">
    <property type="entry name" value="CLASS II AMINOTRANSFERASE/8-AMINO-7-OXONONANOATE SYNTHASE"/>
    <property type="match status" value="1"/>
</dbReference>
<dbReference type="NCBIfam" id="NF005394">
    <property type="entry name" value="PRK06939.1"/>
    <property type="match status" value="1"/>
</dbReference>
<evidence type="ECO:0000256" key="2">
    <source>
        <dbReference type="ARBA" id="ARBA00010008"/>
    </source>
</evidence>
<evidence type="ECO:0000256" key="5">
    <source>
        <dbReference type="ARBA" id="ARBA00022898"/>
    </source>
</evidence>
<dbReference type="NCBIfam" id="TIGR01822">
    <property type="entry name" value="2am3keto_CoA"/>
    <property type="match status" value="1"/>
</dbReference>
<comment type="function">
    <text evidence="8">Catalyzes the cleavage of 2-amino-3-ketobutyrate to glycine and acetyl-CoA.</text>
</comment>
<feature type="binding site" evidence="8">
    <location>
        <position position="366"/>
    </location>
    <ligand>
        <name>substrate</name>
    </ligand>
</feature>